<keyword evidence="1" id="KW-0812">Transmembrane</keyword>
<accession>A0A7S3NLE0</accession>
<keyword evidence="1" id="KW-1133">Transmembrane helix</keyword>
<feature type="transmembrane region" description="Helical" evidence="1">
    <location>
        <begin position="6"/>
        <end position="26"/>
    </location>
</feature>
<evidence type="ECO:0000256" key="1">
    <source>
        <dbReference type="SAM" id="Phobius"/>
    </source>
</evidence>
<protein>
    <submittedName>
        <fullName evidence="2">Uncharacterized protein</fullName>
    </submittedName>
</protein>
<proteinExistence type="predicted"/>
<evidence type="ECO:0000313" key="2">
    <source>
        <dbReference type="EMBL" id="CAE0367700.1"/>
    </source>
</evidence>
<reference evidence="2" key="1">
    <citation type="submission" date="2021-01" db="EMBL/GenBank/DDBJ databases">
        <authorList>
            <person name="Corre E."/>
            <person name="Pelletier E."/>
            <person name="Niang G."/>
            <person name="Scheremetjew M."/>
            <person name="Finn R."/>
            <person name="Kale V."/>
            <person name="Holt S."/>
            <person name="Cochrane G."/>
            <person name="Meng A."/>
            <person name="Brown T."/>
            <person name="Cohen L."/>
        </authorList>
    </citation>
    <scope>NUCLEOTIDE SEQUENCE</scope>
    <source>
        <strain evidence="2">CCMP1510</strain>
    </source>
</reference>
<organism evidence="2">
    <name type="scientific">Aureoumbra lagunensis</name>
    <dbReference type="NCBI Taxonomy" id="44058"/>
    <lineage>
        <taxon>Eukaryota</taxon>
        <taxon>Sar</taxon>
        <taxon>Stramenopiles</taxon>
        <taxon>Ochrophyta</taxon>
        <taxon>Pelagophyceae</taxon>
        <taxon>Pelagomonadales</taxon>
        <taxon>Aureoumbra</taxon>
    </lineage>
</organism>
<gene>
    <name evidence="2" type="ORF">ALAG00032_LOCUS8457</name>
</gene>
<keyword evidence="1" id="KW-0472">Membrane</keyword>
<sequence length="103" mass="12643">MQVHCFFQMLFYYAASIFLPTFLLYYRDKKKKKKKKEKQTPKIIRDEKSDRAKIKISYEEKQKNHIKRKIVYKREENPENYFLYILFPQFTTTSSPCSTVLKK</sequence>
<name>A0A7S3NLE0_9STRA</name>
<dbReference type="AlphaFoldDB" id="A0A7S3NLE0"/>
<dbReference type="EMBL" id="HBIJ01012452">
    <property type="protein sequence ID" value="CAE0367700.1"/>
    <property type="molecule type" value="Transcribed_RNA"/>
</dbReference>